<dbReference type="AlphaFoldDB" id="F8NUJ3"/>
<organism>
    <name type="scientific">Serpula lacrymans var. lacrymans (strain S7.9)</name>
    <name type="common">Dry rot fungus</name>
    <dbReference type="NCBI Taxonomy" id="578457"/>
    <lineage>
        <taxon>Eukaryota</taxon>
        <taxon>Fungi</taxon>
        <taxon>Dikarya</taxon>
        <taxon>Basidiomycota</taxon>
        <taxon>Agaricomycotina</taxon>
        <taxon>Agaricomycetes</taxon>
        <taxon>Agaricomycetidae</taxon>
        <taxon>Boletales</taxon>
        <taxon>Coniophorineae</taxon>
        <taxon>Serpulaceae</taxon>
        <taxon>Serpula</taxon>
    </lineage>
</organism>
<dbReference type="GeneID" id="18818839"/>
<protein>
    <submittedName>
        <fullName evidence="1">Uncharacterized protein</fullName>
    </submittedName>
</protein>
<reference evidence="1" key="1">
    <citation type="submission" date="2011-04" db="EMBL/GenBank/DDBJ databases">
        <title>Evolution of plant cell wall degrading machinery underlies the functional diversity of forest fungi.</title>
        <authorList>
            <consortium name="US DOE Joint Genome Institute (JGI-PGF)"/>
            <person name="Eastwood D.C."/>
            <person name="Floudas D."/>
            <person name="Binder M."/>
            <person name="Majcherczyk A."/>
            <person name="Schneider P."/>
            <person name="Aerts A."/>
            <person name="Asiegbu F.O."/>
            <person name="Baker S.E."/>
            <person name="Barry K."/>
            <person name="Bendiksby M."/>
            <person name="Blumentritt M."/>
            <person name="Coutinho P.M."/>
            <person name="Cullen D."/>
            <person name="Cullen D."/>
            <person name="Gathman A."/>
            <person name="Goodell B."/>
            <person name="Henrissat B."/>
            <person name="Ihrmark K."/>
            <person name="Kauserud H."/>
            <person name="Kohler A."/>
            <person name="LaButti K."/>
            <person name="Lapidus A."/>
            <person name="Lavin J.L."/>
            <person name="Lee Y.-H."/>
            <person name="Lindquist E."/>
            <person name="Lilly W."/>
            <person name="Lucas S."/>
            <person name="Morin E."/>
            <person name="Murat C."/>
            <person name="Oguiza J.A."/>
            <person name="Park J."/>
            <person name="Pisabarro A.G."/>
            <person name="Riley R."/>
            <person name="Rosling A."/>
            <person name="Salamov A."/>
            <person name="Schmidt O."/>
            <person name="Schmutz J."/>
            <person name="Skrede I."/>
            <person name="Stenlid J."/>
            <person name="Wiebenga A."/>
            <person name="Xie X."/>
            <person name="Kues U."/>
            <person name="Hibbett D.S."/>
            <person name="Hoffmeister D."/>
            <person name="Hogberg N."/>
            <person name="Martin F."/>
            <person name="Grigoriev I.V."/>
            <person name="Watkinson S.C."/>
        </authorList>
    </citation>
    <scope>NUCLEOTIDE SEQUENCE</scope>
    <source>
        <strain evidence="1">S7.9</strain>
    </source>
</reference>
<dbReference type="KEGG" id="sla:SERLADRAFT_465030"/>
<accession>F8NUJ3</accession>
<evidence type="ECO:0000313" key="1">
    <source>
        <dbReference type="EMBL" id="EGO25213.1"/>
    </source>
</evidence>
<sequence>MITNVVLIYKEHRVEFPKPCAVFLRQKALKWKLVVLQIRGCFPKSTYVWPQDHLLRIIVVYRISQNTF</sequence>
<dbReference type="Proteomes" id="UP000008064">
    <property type="component" value="Unassembled WGS sequence"/>
</dbReference>
<dbReference type="HOGENOM" id="CLU_2795533_0_0_1"/>
<dbReference type="EMBL" id="GL945433">
    <property type="protein sequence ID" value="EGO25213.1"/>
    <property type="molecule type" value="Genomic_DNA"/>
</dbReference>
<gene>
    <name evidence="1" type="ORF">SERLADRAFT_465030</name>
</gene>
<dbReference type="RefSeq" id="XP_007317335.1">
    <property type="nucleotide sequence ID" value="XM_007317273.1"/>
</dbReference>
<proteinExistence type="predicted"/>
<name>F8NUJ3_SERL9</name>